<dbReference type="InterPro" id="IPR013083">
    <property type="entry name" value="Znf_RING/FYVE/PHD"/>
</dbReference>
<evidence type="ECO:0000313" key="6">
    <source>
        <dbReference type="Proteomes" id="UP000005408"/>
    </source>
</evidence>
<feature type="compositionally biased region" description="Low complexity" evidence="4">
    <location>
        <begin position="16"/>
        <end position="25"/>
    </location>
</feature>
<organism evidence="5 6">
    <name type="scientific">Magallana gigas</name>
    <name type="common">Pacific oyster</name>
    <name type="synonym">Crassostrea gigas</name>
    <dbReference type="NCBI Taxonomy" id="29159"/>
    <lineage>
        <taxon>Eukaryota</taxon>
        <taxon>Metazoa</taxon>
        <taxon>Spiralia</taxon>
        <taxon>Lophotrochozoa</taxon>
        <taxon>Mollusca</taxon>
        <taxon>Bivalvia</taxon>
        <taxon>Autobranchia</taxon>
        <taxon>Pteriomorphia</taxon>
        <taxon>Ostreida</taxon>
        <taxon>Ostreoidea</taxon>
        <taxon>Ostreidae</taxon>
        <taxon>Magallana</taxon>
    </lineage>
</organism>
<dbReference type="Gene3D" id="3.30.40.10">
    <property type="entry name" value="Zinc/RING finger domain, C3HC4 (zinc finger)"/>
    <property type="match status" value="1"/>
</dbReference>
<sequence>MAFNSVPSNRHHPLCTSPTSSPTTSYDEYGTGMDVPDNISRVTRESSVSTGNQNRDKVSRLAREYGIVVSKPKHPNYAIKAVRLNTFKGWSPSSTQSAEDMAEAGFFHPTENSDAVYCFYCGIGLKEWKEGDTPWGEHAKWSPDCVFVRNIKGQDFIEMERLKESDPKEYHVRETVERKVETDGMNGNGSSNLDTMNNPAILSLIQNGYKEAMVNQALVYHRKRHRGKSFSAKELLEIIFDIEDNNIQSDEVKTDVPVTLTDIVQQQSNDLFCRRCTFNPVSVVFLPCGHLCTCTDCAPSIKHCMLCKQLVKGTVRTYMA</sequence>
<dbReference type="Pfam" id="PF13920">
    <property type="entry name" value="zf-C3HC4_3"/>
    <property type="match status" value="1"/>
</dbReference>
<dbReference type="Gene3D" id="1.10.1170.10">
    <property type="entry name" value="Inhibitor Of Apoptosis Protein (2mihbC-IAP-1), Chain A"/>
    <property type="match status" value="1"/>
</dbReference>
<evidence type="ECO:0000256" key="3">
    <source>
        <dbReference type="ARBA" id="ARBA00022833"/>
    </source>
</evidence>
<dbReference type="PROSITE" id="PS50143">
    <property type="entry name" value="BIR_REPEAT_2"/>
    <property type="match status" value="1"/>
</dbReference>
<dbReference type="GO" id="GO:0043027">
    <property type="term" value="F:cysteine-type endopeptidase inhibitor activity involved in apoptotic process"/>
    <property type="evidence" value="ECO:0007669"/>
    <property type="project" value="TreeGrafter"/>
</dbReference>
<dbReference type="FunFam" id="1.10.1170.10:FF:000002">
    <property type="entry name" value="Baculoviral IAP repeat containing 7"/>
    <property type="match status" value="1"/>
</dbReference>
<dbReference type="Proteomes" id="UP000005408">
    <property type="component" value="Unassembled WGS sequence"/>
</dbReference>
<protein>
    <submittedName>
        <fullName evidence="5">Uncharacterized protein</fullName>
    </submittedName>
</protein>
<name>A0A8W8J9U3_MAGGI</name>
<keyword evidence="3" id="KW-0862">Zinc</keyword>
<dbReference type="PANTHER" id="PTHR10044:SF139">
    <property type="entry name" value="DEATH-ASSOCIATED INHIBITOR OF APOPTOSIS 2"/>
    <property type="match status" value="1"/>
</dbReference>
<dbReference type="AlphaFoldDB" id="A0A8W8J9U3"/>
<dbReference type="GO" id="GO:0005634">
    <property type="term" value="C:nucleus"/>
    <property type="evidence" value="ECO:0007669"/>
    <property type="project" value="TreeGrafter"/>
</dbReference>
<dbReference type="SMART" id="SM00238">
    <property type="entry name" value="BIR"/>
    <property type="match status" value="1"/>
</dbReference>
<dbReference type="GO" id="GO:0005737">
    <property type="term" value="C:cytoplasm"/>
    <property type="evidence" value="ECO:0007669"/>
    <property type="project" value="TreeGrafter"/>
</dbReference>
<evidence type="ECO:0000256" key="1">
    <source>
        <dbReference type="ARBA" id="ARBA00022723"/>
    </source>
</evidence>
<dbReference type="CDD" id="cd00022">
    <property type="entry name" value="BIR"/>
    <property type="match status" value="1"/>
</dbReference>
<dbReference type="GO" id="GO:0051726">
    <property type="term" value="P:regulation of cell cycle"/>
    <property type="evidence" value="ECO:0007669"/>
    <property type="project" value="TreeGrafter"/>
</dbReference>
<dbReference type="PANTHER" id="PTHR10044">
    <property type="entry name" value="INHIBITOR OF APOPTOSIS"/>
    <property type="match status" value="1"/>
</dbReference>
<dbReference type="InterPro" id="IPR050784">
    <property type="entry name" value="IAP"/>
</dbReference>
<keyword evidence="2" id="KW-0863">Zinc-finger</keyword>
<dbReference type="SUPFAM" id="SSF57924">
    <property type="entry name" value="Inhibitor of apoptosis (IAP) repeat"/>
    <property type="match status" value="1"/>
</dbReference>
<dbReference type="GO" id="GO:0043066">
    <property type="term" value="P:negative regulation of apoptotic process"/>
    <property type="evidence" value="ECO:0007669"/>
    <property type="project" value="TreeGrafter"/>
</dbReference>
<keyword evidence="1" id="KW-0479">Metal-binding</keyword>
<dbReference type="EnsemblMetazoa" id="G17332.1">
    <property type="protein sequence ID" value="G17332.1:cds"/>
    <property type="gene ID" value="G17332"/>
</dbReference>
<proteinExistence type="predicted"/>
<keyword evidence="6" id="KW-1185">Reference proteome</keyword>
<evidence type="ECO:0000256" key="4">
    <source>
        <dbReference type="SAM" id="MobiDB-lite"/>
    </source>
</evidence>
<dbReference type="GO" id="GO:0008270">
    <property type="term" value="F:zinc ion binding"/>
    <property type="evidence" value="ECO:0007669"/>
    <property type="project" value="UniProtKB-KW"/>
</dbReference>
<accession>A0A8W8J9U3</accession>
<feature type="region of interest" description="Disordered" evidence="4">
    <location>
        <begin position="1"/>
        <end position="38"/>
    </location>
</feature>
<evidence type="ECO:0000256" key="2">
    <source>
        <dbReference type="ARBA" id="ARBA00022771"/>
    </source>
</evidence>
<dbReference type="Pfam" id="PF00653">
    <property type="entry name" value="BIR"/>
    <property type="match status" value="1"/>
</dbReference>
<evidence type="ECO:0000313" key="5">
    <source>
        <dbReference type="EnsemblMetazoa" id="G17332.1:cds"/>
    </source>
</evidence>
<reference evidence="5" key="1">
    <citation type="submission" date="2022-08" db="UniProtKB">
        <authorList>
            <consortium name="EnsemblMetazoa"/>
        </authorList>
    </citation>
    <scope>IDENTIFICATION</scope>
    <source>
        <strain evidence="5">05x7-T-G4-1.051#20</strain>
    </source>
</reference>
<dbReference type="InterPro" id="IPR001370">
    <property type="entry name" value="BIR_rpt"/>
</dbReference>